<evidence type="ECO:0000256" key="1">
    <source>
        <dbReference type="SAM" id="MobiDB-lite"/>
    </source>
</evidence>
<gene>
    <name evidence="2" type="ORF">BaOVIS_004330</name>
</gene>
<name>A0A9W5T803_BABOV</name>
<dbReference type="EMBL" id="BLIY01000003">
    <property type="protein sequence ID" value="GFE53029.1"/>
    <property type="molecule type" value="Genomic_DNA"/>
</dbReference>
<comment type="caution">
    <text evidence="2">The sequence shown here is derived from an EMBL/GenBank/DDBJ whole genome shotgun (WGS) entry which is preliminary data.</text>
</comment>
<feature type="compositionally biased region" description="Basic residues" evidence="1">
    <location>
        <begin position="90"/>
        <end position="109"/>
    </location>
</feature>
<feature type="region of interest" description="Disordered" evidence="1">
    <location>
        <begin position="49"/>
        <end position="70"/>
    </location>
</feature>
<dbReference type="OrthoDB" id="365713at2759"/>
<dbReference type="Proteomes" id="UP001057455">
    <property type="component" value="Unassembled WGS sequence"/>
</dbReference>
<feature type="region of interest" description="Disordered" evidence="1">
    <location>
        <begin position="85"/>
        <end position="109"/>
    </location>
</feature>
<proteinExistence type="predicted"/>
<keyword evidence="3" id="KW-1185">Reference proteome</keyword>
<dbReference type="AlphaFoldDB" id="A0A9W5T803"/>
<evidence type="ECO:0000313" key="3">
    <source>
        <dbReference type="Proteomes" id="UP001057455"/>
    </source>
</evidence>
<organism evidence="2 3">
    <name type="scientific">Babesia ovis</name>
    <dbReference type="NCBI Taxonomy" id="5869"/>
    <lineage>
        <taxon>Eukaryota</taxon>
        <taxon>Sar</taxon>
        <taxon>Alveolata</taxon>
        <taxon>Apicomplexa</taxon>
        <taxon>Aconoidasida</taxon>
        <taxon>Piroplasmida</taxon>
        <taxon>Babesiidae</taxon>
        <taxon>Babesia</taxon>
    </lineage>
</organism>
<accession>A0A9W5T803</accession>
<protein>
    <submittedName>
        <fullName evidence="2">Peptidase M23 family protein, putative</fullName>
    </submittedName>
</protein>
<sequence>MAKKNHRTAIQKRHNIVKKQMMEQQRRREERNRLKQLCNGVSSQLRSINVGHSRPAQSDEPQGDVVMTDSKVGGRGCNFIRGHQDGHLMTARRKKVLKQAMKRKRKLGT</sequence>
<reference evidence="2" key="1">
    <citation type="submission" date="2019-12" db="EMBL/GenBank/DDBJ databases">
        <title>Genome sequence of Babesia ovis.</title>
        <authorList>
            <person name="Yamagishi J."/>
            <person name="Sevinc F."/>
            <person name="Xuan X."/>
        </authorList>
    </citation>
    <scope>NUCLEOTIDE SEQUENCE</scope>
    <source>
        <strain evidence="2">Selcuk</strain>
    </source>
</reference>
<evidence type="ECO:0000313" key="2">
    <source>
        <dbReference type="EMBL" id="GFE53029.1"/>
    </source>
</evidence>